<reference evidence="7" key="1">
    <citation type="journal article" date="2018" name="DNA Res.">
        <title>Multiple hybrid de novo genome assembly of finger millet, an orphan allotetraploid crop.</title>
        <authorList>
            <person name="Hatakeyama M."/>
            <person name="Aluri S."/>
            <person name="Balachadran M.T."/>
            <person name="Sivarajan S.R."/>
            <person name="Patrignani A."/>
            <person name="Gruter S."/>
            <person name="Poveda L."/>
            <person name="Shimizu-Inatsugi R."/>
            <person name="Baeten J."/>
            <person name="Francoijs K.J."/>
            <person name="Nataraja K.N."/>
            <person name="Reddy Y.A.N."/>
            <person name="Phadnis S."/>
            <person name="Ravikumar R.L."/>
            <person name="Schlapbach R."/>
            <person name="Sreeman S.M."/>
            <person name="Shimizu K.K."/>
        </authorList>
    </citation>
    <scope>NUCLEOTIDE SEQUENCE</scope>
</reference>
<name>A0AAV5D409_ELECO</name>
<dbReference type="PANTHER" id="PTHR47967:SF85">
    <property type="entry name" value="OS05G0384300 PROTEIN"/>
    <property type="match status" value="1"/>
</dbReference>
<feature type="compositionally biased region" description="Polar residues" evidence="4">
    <location>
        <begin position="42"/>
        <end position="51"/>
    </location>
</feature>
<evidence type="ECO:0000313" key="7">
    <source>
        <dbReference type="EMBL" id="GJN05146.1"/>
    </source>
</evidence>
<dbReference type="InterPro" id="IPR021109">
    <property type="entry name" value="Peptidase_aspartic_dom_sf"/>
</dbReference>
<feature type="domain" description="Xylanase inhibitor N-terminal" evidence="6">
    <location>
        <begin position="78"/>
        <end position="236"/>
    </location>
</feature>
<evidence type="ECO:0000259" key="6">
    <source>
        <dbReference type="Pfam" id="PF14543"/>
    </source>
</evidence>
<comment type="similarity">
    <text evidence="1">Belongs to the peptidase A1 family.</text>
</comment>
<keyword evidence="2" id="KW-0645">Protease</keyword>
<dbReference type="Gene3D" id="2.40.70.10">
    <property type="entry name" value="Acid Proteases"/>
    <property type="match status" value="2"/>
</dbReference>
<dbReference type="Pfam" id="PF14541">
    <property type="entry name" value="TAXi_C"/>
    <property type="match status" value="1"/>
</dbReference>
<keyword evidence="3" id="KW-0378">Hydrolase</keyword>
<dbReference type="GO" id="GO:0006508">
    <property type="term" value="P:proteolysis"/>
    <property type="evidence" value="ECO:0007669"/>
    <property type="project" value="UniProtKB-KW"/>
</dbReference>
<feature type="region of interest" description="Disordered" evidence="4">
    <location>
        <begin position="348"/>
        <end position="367"/>
    </location>
</feature>
<comment type="caution">
    <text evidence="7">The sequence shown here is derived from an EMBL/GenBank/DDBJ whole genome shotgun (WGS) entry which is preliminary data.</text>
</comment>
<sequence length="367" mass="39646">MLQMVAAIKIPGSILSPKMMQKFFKEFASELPNLFESGRSYYDQSKPSNGEPSGGGGRSQAAATNASSYYSWSFTVGGSNNPQPFSGMLHINSDLVWMQCNCSDCPWSTMLQGPKGTIFYPSQSPTMVATPCTGSTCQSFVRQQCTDPNDTRCFYTYMYNGGLANTTGYLANDTFTFKSDPVPLVFGCGFYNVGDFGGAAGVIGLGRGPFSLVSQLQAGRFSYYFAPDDDDGDSVVVESFIHFGDDATPMTSRAMSTPLLASSRDGYTSSYYVGLTGIQVDGKDLPIPNGTFDLDPTDGSGGVILSITVPTHFPSSTRVQASQGGVEEQDWVDPCQWLSAWPRPLLHEPIPHHGKHPGNGTSLRRRQ</sequence>
<dbReference type="GO" id="GO:0008233">
    <property type="term" value="F:peptidase activity"/>
    <property type="evidence" value="ECO:0007669"/>
    <property type="project" value="UniProtKB-KW"/>
</dbReference>
<organism evidence="7 8">
    <name type="scientific">Eleusine coracana subsp. coracana</name>
    <dbReference type="NCBI Taxonomy" id="191504"/>
    <lineage>
        <taxon>Eukaryota</taxon>
        <taxon>Viridiplantae</taxon>
        <taxon>Streptophyta</taxon>
        <taxon>Embryophyta</taxon>
        <taxon>Tracheophyta</taxon>
        <taxon>Spermatophyta</taxon>
        <taxon>Magnoliopsida</taxon>
        <taxon>Liliopsida</taxon>
        <taxon>Poales</taxon>
        <taxon>Poaceae</taxon>
        <taxon>PACMAD clade</taxon>
        <taxon>Chloridoideae</taxon>
        <taxon>Cynodonteae</taxon>
        <taxon>Eleusininae</taxon>
        <taxon>Eleusine</taxon>
    </lineage>
</organism>
<evidence type="ECO:0000259" key="5">
    <source>
        <dbReference type="Pfam" id="PF14541"/>
    </source>
</evidence>
<dbReference type="EMBL" id="BQKI01000011">
    <property type="protein sequence ID" value="GJN05146.1"/>
    <property type="molecule type" value="Genomic_DNA"/>
</dbReference>
<dbReference type="SUPFAM" id="SSF50630">
    <property type="entry name" value="Acid proteases"/>
    <property type="match status" value="1"/>
</dbReference>
<reference evidence="7" key="2">
    <citation type="submission" date="2021-12" db="EMBL/GenBank/DDBJ databases">
        <title>Resequencing data analysis of finger millet.</title>
        <authorList>
            <person name="Hatakeyama M."/>
            <person name="Aluri S."/>
            <person name="Balachadran M.T."/>
            <person name="Sivarajan S.R."/>
            <person name="Poveda L."/>
            <person name="Shimizu-Inatsugi R."/>
            <person name="Schlapbach R."/>
            <person name="Sreeman S.M."/>
            <person name="Shimizu K.K."/>
        </authorList>
    </citation>
    <scope>NUCLEOTIDE SEQUENCE</scope>
</reference>
<evidence type="ECO:0008006" key="9">
    <source>
        <dbReference type="Google" id="ProtNLM"/>
    </source>
</evidence>
<dbReference type="InterPro" id="IPR051708">
    <property type="entry name" value="Plant_Aspart_Prot_A1"/>
</dbReference>
<evidence type="ECO:0000256" key="1">
    <source>
        <dbReference type="ARBA" id="ARBA00007447"/>
    </source>
</evidence>
<evidence type="ECO:0000256" key="4">
    <source>
        <dbReference type="SAM" id="MobiDB-lite"/>
    </source>
</evidence>
<dbReference type="InterPro" id="IPR032861">
    <property type="entry name" value="TAXi_N"/>
</dbReference>
<protein>
    <recommendedName>
        <fullName evidence="9">Peptidase A1 domain-containing protein</fullName>
    </recommendedName>
</protein>
<evidence type="ECO:0000313" key="8">
    <source>
        <dbReference type="Proteomes" id="UP001054889"/>
    </source>
</evidence>
<dbReference type="Pfam" id="PF14543">
    <property type="entry name" value="TAXi_N"/>
    <property type="match status" value="1"/>
</dbReference>
<dbReference type="InterPro" id="IPR032799">
    <property type="entry name" value="TAXi_C"/>
</dbReference>
<gene>
    <name evidence="7" type="primary">ga22753</name>
    <name evidence="7" type="ORF">PR202_ga22753</name>
</gene>
<proteinExistence type="inferred from homology"/>
<dbReference type="Proteomes" id="UP001054889">
    <property type="component" value="Unassembled WGS sequence"/>
</dbReference>
<dbReference type="AlphaFoldDB" id="A0AAV5D409"/>
<feature type="region of interest" description="Disordered" evidence="4">
    <location>
        <begin position="42"/>
        <end position="61"/>
    </location>
</feature>
<evidence type="ECO:0000256" key="3">
    <source>
        <dbReference type="ARBA" id="ARBA00022801"/>
    </source>
</evidence>
<accession>A0AAV5D409</accession>
<feature type="domain" description="Xylanase inhibitor C-terminal" evidence="5">
    <location>
        <begin position="270"/>
        <end position="311"/>
    </location>
</feature>
<dbReference type="PANTHER" id="PTHR47967">
    <property type="entry name" value="OS07G0603500 PROTEIN-RELATED"/>
    <property type="match status" value="1"/>
</dbReference>
<dbReference type="GO" id="GO:0005576">
    <property type="term" value="C:extracellular region"/>
    <property type="evidence" value="ECO:0007669"/>
    <property type="project" value="TreeGrafter"/>
</dbReference>
<keyword evidence="8" id="KW-1185">Reference proteome</keyword>
<evidence type="ECO:0000256" key="2">
    <source>
        <dbReference type="ARBA" id="ARBA00022670"/>
    </source>
</evidence>